<comment type="caution">
    <text evidence="1">The sequence shown here is derived from an EMBL/GenBank/DDBJ whole genome shotgun (WGS) entry which is preliminary data.</text>
</comment>
<dbReference type="HOGENOM" id="CLU_2319421_0_0_6"/>
<dbReference type="AlphaFoldDB" id="A0A077NNX6"/>
<evidence type="ECO:0000313" key="1">
    <source>
        <dbReference type="EMBL" id="CDH00610.1"/>
    </source>
</evidence>
<evidence type="ECO:0000313" key="2">
    <source>
        <dbReference type="Proteomes" id="UP000028487"/>
    </source>
</evidence>
<protein>
    <submittedName>
        <fullName evidence="1">Uncharacterized protein</fullName>
    </submittedName>
</protein>
<gene>
    <name evidence="1" type="ORF">XBFM1_1720043</name>
</gene>
<name>A0A077NNX6_XENBV</name>
<reference evidence="1" key="1">
    <citation type="submission" date="2013-07" db="EMBL/GenBank/DDBJ databases">
        <title>Sub-species coevolution in mutualistic symbiosis.</title>
        <authorList>
            <person name="Murfin K."/>
            <person name="Klassen J."/>
            <person name="Lee M."/>
            <person name="Forst S."/>
            <person name="Stock P."/>
            <person name="Goodrich-Blair H."/>
        </authorList>
    </citation>
    <scope>NUCLEOTIDE SEQUENCE [LARGE SCALE GENOMIC DNA]</scope>
    <source>
        <strain evidence="1">Feltiae Moldova</strain>
    </source>
</reference>
<organism evidence="1 2">
    <name type="scientific">Xenorhabdus bovienii str. feltiae Moldova</name>
    <dbReference type="NCBI Taxonomy" id="1398200"/>
    <lineage>
        <taxon>Bacteria</taxon>
        <taxon>Pseudomonadati</taxon>
        <taxon>Pseudomonadota</taxon>
        <taxon>Gammaproteobacteria</taxon>
        <taxon>Enterobacterales</taxon>
        <taxon>Morganellaceae</taxon>
        <taxon>Xenorhabdus</taxon>
    </lineage>
</organism>
<dbReference type="RefSeq" id="WP_038223503.1">
    <property type="nucleotide sequence ID" value="NZ_CAWLWD010000153.1"/>
</dbReference>
<accession>A0A077NNX6</accession>
<proteinExistence type="predicted"/>
<dbReference type="EMBL" id="CBSV010000082">
    <property type="protein sequence ID" value="CDH00610.1"/>
    <property type="molecule type" value="Genomic_DNA"/>
</dbReference>
<sequence>MKALDYENFTIATEQMIMLHFKEAEKMTENGNMIVSYMNYHMATGVFNLWFQCMFLSESIKCVGQSFKCFPRTAVLNGVVSRNRPKFCRACSSGSSGDV</sequence>
<dbReference type="Proteomes" id="UP000028487">
    <property type="component" value="Unassembled WGS sequence"/>
</dbReference>